<organism evidence="1 2">
    <name type="scientific">Psychrobacter aquaticus CMS 56</name>
    <dbReference type="NCBI Taxonomy" id="1354303"/>
    <lineage>
        <taxon>Bacteria</taxon>
        <taxon>Pseudomonadati</taxon>
        <taxon>Pseudomonadota</taxon>
        <taxon>Gammaproteobacteria</taxon>
        <taxon>Moraxellales</taxon>
        <taxon>Moraxellaceae</taxon>
        <taxon>Psychrobacter</taxon>
    </lineage>
</organism>
<evidence type="ECO:0000313" key="2">
    <source>
        <dbReference type="Proteomes" id="UP000016761"/>
    </source>
</evidence>
<comment type="caution">
    <text evidence="1">The sequence shown here is derived from an EMBL/GenBank/DDBJ whole genome shotgun (WGS) entry which is preliminary data.</text>
</comment>
<dbReference type="PATRIC" id="fig|1354303.4.peg.967"/>
<name>U4T828_9GAMM</name>
<keyword evidence="2" id="KW-1185">Reference proteome</keyword>
<dbReference type="STRING" id="1354303.M917_0979"/>
<sequence>MWGIYYTVKPFIAKQLEFTTLIPTLVGSIIEYTFNLLVGNGL</sequence>
<accession>U4T828</accession>
<proteinExistence type="predicted"/>
<dbReference type="EMBL" id="AUSW01000015">
    <property type="protein sequence ID" value="ERL56301.1"/>
    <property type="molecule type" value="Genomic_DNA"/>
</dbReference>
<reference evidence="1 2" key="1">
    <citation type="journal article" date="2013" name="Genome Announc.">
        <title>Draft Genome Sequence of Psychrobacter aquaticus Strain CMS 56T, Isolated from a Cyanobacterial Mat Sample Collected from Water Bodies in the McMurdo Dry Valley Region of Antarctica.</title>
        <authorList>
            <person name="Reddy G.S."/>
            <person name="Ara S."/>
            <person name="Singh A."/>
            <person name="Kumar Pinnaka A."/>
            <person name="Shivaji S."/>
        </authorList>
    </citation>
    <scope>NUCLEOTIDE SEQUENCE [LARGE SCALE GENOMIC DNA]</scope>
    <source>
        <strain evidence="1 2">CMS 56</strain>
    </source>
</reference>
<dbReference type="Proteomes" id="UP000016761">
    <property type="component" value="Unassembled WGS sequence"/>
</dbReference>
<protein>
    <submittedName>
        <fullName evidence="1">Uncharacterized protein</fullName>
    </submittedName>
</protein>
<gene>
    <name evidence="1" type="ORF">M917_0979</name>
</gene>
<dbReference type="AlphaFoldDB" id="U4T828"/>
<evidence type="ECO:0000313" key="1">
    <source>
        <dbReference type="EMBL" id="ERL56301.1"/>
    </source>
</evidence>